<dbReference type="EMBL" id="BK015006">
    <property type="protein sequence ID" value="DAD86706.1"/>
    <property type="molecule type" value="Genomic_DNA"/>
</dbReference>
<protein>
    <submittedName>
        <fullName evidence="1">Uncharacterized protein</fullName>
    </submittedName>
</protein>
<accession>A0A8S5MXD3</accession>
<evidence type="ECO:0000313" key="1">
    <source>
        <dbReference type="EMBL" id="DAD86706.1"/>
    </source>
</evidence>
<sequence length="63" mass="7321">MDTTFLNDIITATEADVVSEKMRHYQIRKEAQLRRIMSWYNVGREDAARIQAEMGYPFLGSPV</sequence>
<proteinExistence type="predicted"/>
<organism evidence="1">
    <name type="scientific">Myoviridae sp. ct3wi9</name>
    <dbReference type="NCBI Taxonomy" id="2826610"/>
    <lineage>
        <taxon>Viruses</taxon>
        <taxon>Duplodnaviria</taxon>
        <taxon>Heunggongvirae</taxon>
        <taxon>Uroviricota</taxon>
        <taxon>Caudoviricetes</taxon>
    </lineage>
</organism>
<name>A0A8S5MXD3_9CAUD</name>
<reference evidence="1" key="1">
    <citation type="journal article" date="2021" name="Proc. Natl. Acad. Sci. U.S.A.">
        <title>A Catalog of Tens of Thousands of Viruses from Human Metagenomes Reveals Hidden Associations with Chronic Diseases.</title>
        <authorList>
            <person name="Tisza M.J."/>
            <person name="Buck C.B."/>
        </authorList>
    </citation>
    <scope>NUCLEOTIDE SEQUENCE</scope>
    <source>
        <strain evidence="1">Ct3wi9</strain>
    </source>
</reference>